<organism evidence="1 2">
    <name type="scientific">Elysia crispata</name>
    <name type="common">lettuce slug</name>
    <dbReference type="NCBI Taxonomy" id="231223"/>
    <lineage>
        <taxon>Eukaryota</taxon>
        <taxon>Metazoa</taxon>
        <taxon>Spiralia</taxon>
        <taxon>Lophotrochozoa</taxon>
        <taxon>Mollusca</taxon>
        <taxon>Gastropoda</taxon>
        <taxon>Heterobranchia</taxon>
        <taxon>Euthyneura</taxon>
        <taxon>Panpulmonata</taxon>
        <taxon>Sacoglossa</taxon>
        <taxon>Placobranchoidea</taxon>
        <taxon>Plakobranchidae</taxon>
        <taxon>Elysia</taxon>
    </lineage>
</organism>
<accession>A0AAE0ZR75</accession>
<comment type="caution">
    <text evidence="1">The sequence shown here is derived from an EMBL/GenBank/DDBJ whole genome shotgun (WGS) entry which is preliminary data.</text>
</comment>
<reference evidence="1" key="1">
    <citation type="journal article" date="2023" name="G3 (Bethesda)">
        <title>A reference genome for the long-term kleptoplast-retaining sea slug Elysia crispata morphotype clarki.</title>
        <authorList>
            <person name="Eastman K.E."/>
            <person name="Pendleton A.L."/>
            <person name="Shaikh M.A."/>
            <person name="Suttiyut T."/>
            <person name="Ogas R."/>
            <person name="Tomko P."/>
            <person name="Gavelis G."/>
            <person name="Widhalm J.R."/>
            <person name="Wisecaver J.H."/>
        </authorList>
    </citation>
    <scope>NUCLEOTIDE SEQUENCE</scope>
    <source>
        <strain evidence="1">ECLA1</strain>
    </source>
</reference>
<dbReference type="Proteomes" id="UP001283361">
    <property type="component" value="Unassembled WGS sequence"/>
</dbReference>
<name>A0AAE0ZR75_9GAST</name>
<dbReference type="EMBL" id="JAWDGP010003536">
    <property type="protein sequence ID" value="KAK3773486.1"/>
    <property type="molecule type" value="Genomic_DNA"/>
</dbReference>
<dbReference type="AlphaFoldDB" id="A0AAE0ZR75"/>
<gene>
    <name evidence="1" type="ORF">RRG08_007973</name>
</gene>
<protein>
    <submittedName>
        <fullName evidence="1">Uncharacterized protein</fullName>
    </submittedName>
</protein>
<evidence type="ECO:0000313" key="2">
    <source>
        <dbReference type="Proteomes" id="UP001283361"/>
    </source>
</evidence>
<proteinExistence type="predicted"/>
<keyword evidence="2" id="KW-1185">Reference proteome</keyword>
<sequence length="133" mass="14010">MNSIVETSLLSPGCLPVRSSAVLLAHPAGQRGHKTVSFGQAPTTRAGSSGWLAAASYTSDLTEPGAWTPEALCLSPVDIKTSQTPNLSDLILLTRGSDKGIFKVGQRTHLAAALGCWRRKTSLLRIPSISEAQ</sequence>
<evidence type="ECO:0000313" key="1">
    <source>
        <dbReference type="EMBL" id="KAK3773486.1"/>
    </source>
</evidence>